<sequence length="82" mass="9702">MRVFYIIDSEITIKINYKRDFWKEFNQKNFVITFISTRALARYGCNINLTRDFECTLSKHANPVPCEICGELMKNIKGFTKN</sequence>
<accession>A0A3M7SM82</accession>
<evidence type="ECO:0000313" key="2">
    <source>
        <dbReference type="Proteomes" id="UP000276133"/>
    </source>
</evidence>
<dbReference type="Proteomes" id="UP000276133">
    <property type="component" value="Unassembled WGS sequence"/>
</dbReference>
<evidence type="ECO:0000313" key="1">
    <source>
        <dbReference type="EMBL" id="RNA36760.1"/>
    </source>
</evidence>
<dbReference type="AlphaFoldDB" id="A0A3M7SM82"/>
<name>A0A3M7SM82_BRAPC</name>
<comment type="caution">
    <text evidence="1">The sequence shown here is derived from an EMBL/GenBank/DDBJ whole genome shotgun (WGS) entry which is preliminary data.</text>
</comment>
<dbReference type="EMBL" id="REGN01001129">
    <property type="protein sequence ID" value="RNA36760.1"/>
    <property type="molecule type" value="Genomic_DNA"/>
</dbReference>
<proteinExistence type="predicted"/>
<organism evidence="1 2">
    <name type="scientific">Brachionus plicatilis</name>
    <name type="common">Marine rotifer</name>
    <name type="synonym">Brachionus muelleri</name>
    <dbReference type="NCBI Taxonomy" id="10195"/>
    <lineage>
        <taxon>Eukaryota</taxon>
        <taxon>Metazoa</taxon>
        <taxon>Spiralia</taxon>
        <taxon>Gnathifera</taxon>
        <taxon>Rotifera</taxon>
        <taxon>Eurotatoria</taxon>
        <taxon>Monogononta</taxon>
        <taxon>Pseudotrocha</taxon>
        <taxon>Ploima</taxon>
        <taxon>Brachionidae</taxon>
        <taxon>Brachionus</taxon>
    </lineage>
</organism>
<protein>
    <submittedName>
        <fullName evidence="1">Uncharacterized protein</fullName>
    </submittedName>
</protein>
<reference evidence="1 2" key="1">
    <citation type="journal article" date="2018" name="Sci. Rep.">
        <title>Genomic signatures of local adaptation to the degree of environmental predictability in rotifers.</title>
        <authorList>
            <person name="Franch-Gras L."/>
            <person name="Hahn C."/>
            <person name="Garcia-Roger E.M."/>
            <person name="Carmona M.J."/>
            <person name="Serra M."/>
            <person name="Gomez A."/>
        </authorList>
    </citation>
    <scope>NUCLEOTIDE SEQUENCE [LARGE SCALE GENOMIC DNA]</scope>
    <source>
        <strain evidence="1">HYR1</strain>
    </source>
</reference>
<gene>
    <name evidence="1" type="ORF">BpHYR1_048855</name>
</gene>
<keyword evidence="2" id="KW-1185">Reference proteome</keyword>